<evidence type="ECO:0000259" key="2">
    <source>
        <dbReference type="Pfam" id="PF13439"/>
    </source>
</evidence>
<feature type="domain" description="Glycosyltransferase subfamily 4-like N-terminal" evidence="2">
    <location>
        <begin position="20"/>
        <end position="182"/>
    </location>
</feature>
<dbReference type="InterPro" id="IPR028098">
    <property type="entry name" value="Glyco_trans_4-like_N"/>
</dbReference>
<protein>
    <submittedName>
        <fullName evidence="3">Glycosyltransferase family 1 protein</fullName>
    </submittedName>
</protein>
<dbReference type="InterPro" id="IPR001296">
    <property type="entry name" value="Glyco_trans_1"/>
</dbReference>
<proteinExistence type="predicted"/>
<evidence type="ECO:0000313" key="3">
    <source>
        <dbReference type="EMBL" id="MBE8727791.1"/>
    </source>
</evidence>
<dbReference type="Proteomes" id="UP000640614">
    <property type="component" value="Unassembled WGS sequence"/>
</dbReference>
<name>A0ABR9TR87_9FLAO</name>
<evidence type="ECO:0000259" key="1">
    <source>
        <dbReference type="Pfam" id="PF00534"/>
    </source>
</evidence>
<sequence>MHIAFLTPEFPHSKVIHAAGIGTSIKNLTVALSKEKVKVTVFVYGQQTEEIIVENDVTLHLIKGRKFKLFGWYFHRQYIQNYCNKVIKEEKIDLIEAPDWTGITAFMKFKIPLIIRFHGSDTYFCHLEKRPQKKKNFWFEKTSVKRAQAFIAPTTFAGNVSKELFKIRNKEIQTIHHGLELEKFSNESPEVFEKGIMLYIGTLIRKKGVLELPQIFNKVRQNFPEAKLILIGSDSADIETGSDSTWALMQEKFEIEDLPSVQYAGKIPYQEIQNYIKKANVCVFPTFAETLGMVTIESMAMQKAVVNSNIGWAQELIVDQESGFLVYPSDHDLYAERICQILRDDKFVLELGKMAKKRVEEKFDINKVVLQNIQFYKRIITSKN</sequence>
<accession>A0ABR9TR87</accession>
<evidence type="ECO:0000313" key="4">
    <source>
        <dbReference type="Proteomes" id="UP000640614"/>
    </source>
</evidence>
<feature type="domain" description="Glycosyl transferase family 1" evidence="1">
    <location>
        <begin position="186"/>
        <end position="358"/>
    </location>
</feature>
<dbReference type="Gene3D" id="3.40.50.2000">
    <property type="entry name" value="Glycogen Phosphorylase B"/>
    <property type="match status" value="2"/>
</dbReference>
<reference evidence="3 4" key="1">
    <citation type="submission" date="2018-07" db="EMBL/GenBank/DDBJ databases">
        <title>Genome assembly of strain KB82.</title>
        <authorList>
            <person name="Kukolya J."/>
            <person name="Horvath B."/>
            <person name="Nagy I."/>
            <person name="Toth A."/>
        </authorList>
    </citation>
    <scope>NUCLEOTIDE SEQUENCE [LARGE SCALE GENOMIC DNA]</scope>
    <source>
        <strain evidence="3 4">Kb82</strain>
    </source>
</reference>
<dbReference type="Pfam" id="PF00534">
    <property type="entry name" value="Glycos_transf_1"/>
    <property type="match status" value="1"/>
</dbReference>
<dbReference type="Pfam" id="PF13439">
    <property type="entry name" value="Glyco_transf_4"/>
    <property type="match status" value="1"/>
</dbReference>
<dbReference type="PANTHER" id="PTHR45947">
    <property type="entry name" value="SULFOQUINOVOSYL TRANSFERASE SQD2"/>
    <property type="match status" value="1"/>
</dbReference>
<dbReference type="InterPro" id="IPR050194">
    <property type="entry name" value="Glycosyltransferase_grp1"/>
</dbReference>
<comment type="caution">
    <text evidence="3">The sequence shown here is derived from an EMBL/GenBank/DDBJ whole genome shotgun (WGS) entry which is preliminary data.</text>
</comment>
<dbReference type="RefSeq" id="WP_194140921.1">
    <property type="nucleotide sequence ID" value="NZ_PRDM01000006.1"/>
</dbReference>
<dbReference type="PANTHER" id="PTHR45947:SF3">
    <property type="entry name" value="SULFOQUINOVOSYL TRANSFERASE SQD2"/>
    <property type="match status" value="1"/>
</dbReference>
<dbReference type="CDD" id="cd03801">
    <property type="entry name" value="GT4_PimA-like"/>
    <property type="match status" value="1"/>
</dbReference>
<keyword evidence="4" id="KW-1185">Reference proteome</keyword>
<dbReference type="EMBL" id="PRDM01000006">
    <property type="protein sequence ID" value="MBE8727791.1"/>
    <property type="molecule type" value="Genomic_DNA"/>
</dbReference>
<organism evidence="3 4">
    <name type="scientific">Flavobacterium hungaricum</name>
    <dbReference type="NCBI Taxonomy" id="2082725"/>
    <lineage>
        <taxon>Bacteria</taxon>
        <taxon>Pseudomonadati</taxon>
        <taxon>Bacteroidota</taxon>
        <taxon>Flavobacteriia</taxon>
        <taxon>Flavobacteriales</taxon>
        <taxon>Flavobacteriaceae</taxon>
        <taxon>Flavobacterium</taxon>
    </lineage>
</organism>
<gene>
    <name evidence="3" type="ORF">C4F50_22980</name>
</gene>
<dbReference type="SUPFAM" id="SSF53756">
    <property type="entry name" value="UDP-Glycosyltransferase/glycogen phosphorylase"/>
    <property type="match status" value="1"/>
</dbReference>